<name>A0ACB8SL97_9AGAM</name>
<evidence type="ECO:0000313" key="1">
    <source>
        <dbReference type="EMBL" id="KAI0057048.1"/>
    </source>
</evidence>
<reference evidence="1" key="1">
    <citation type="submission" date="2021-03" db="EMBL/GenBank/DDBJ databases">
        <authorList>
            <consortium name="DOE Joint Genome Institute"/>
            <person name="Ahrendt S."/>
            <person name="Looney B.P."/>
            <person name="Miyauchi S."/>
            <person name="Morin E."/>
            <person name="Drula E."/>
            <person name="Courty P.E."/>
            <person name="Chicoki N."/>
            <person name="Fauchery L."/>
            <person name="Kohler A."/>
            <person name="Kuo A."/>
            <person name="Labutti K."/>
            <person name="Pangilinan J."/>
            <person name="Lipzen A."/>
            <person name="Riley R."/>
            <person name="Andreopoulos W."/>
            <person name="He G."/>
            <person name="Johnson J."/>
            <person name="Barry K.W."/>
            <person name="Grigoriev I.V."/>
            <person name="Nagy L."/>
            <person name="Hibbett D."/>
            <person name="Henrissat B."/>
            <person name="Matheny P.B."/>
            <person name="Labbe J."/>
            <person name="Martin F."/>
        </authorList>
    </citation>
    <scope>NUCLEOTIDE SEQUENCE</scope>
    <source>
        <strain evidence="1">HHB10654</strain>
    </source>
</reference>
<dbReference type="Proteomes" id="UP000814140">
    <property type="component" value="Unassembled WGS sequence"/>
</dbReference>
<proteinExistence type="predicted"/>
<protein>
    <submittedName>
        <fullName evidence="1">Uncharacterized protein</fullName>
    </submittedName>
</protein>
<accession>A0ACB8SL97</accession>
<organism evidence="1 2">
    <name type="scientific">Artomyces pyxidatus</name>
    <dbReference type="NCBI Taxonomy" id="48021"/>
    <lineage>
        <taxon>Eukaryota</taxon>
        <taxon>Fungi</taxon>
        <taxon>Dikarya</taxon>
        <taxon>Basidiomycota</taxon>
        <taxon>Agaricomycotina</taxon>
        <taxon>Agaricomycetes</taxon>
        <taxon>Russulales</taxon>
        <taxon>Auriscalpiaceae</taxon>
        <taxon>Artomyces</taxon>
    </lineage>
</organism>
<dbReference type="EMBL" id="MU277253">
    <property type="protein sequence ID" value="KAI0057048.1"/>
    <property type="molecule type" value="Genomic_DNA"/>
</dbReference>
<keyword evidence="2" id="KW-1185">Reference proteome</keyword>
<sequence>MALSMVELPIHAPEKTLSHINISRDVRRALLDVLQDPKARKPRRGVDAELDDIEERLRNLPLAGDVPILSLIIGEEGRYLSNVCILYVDIIKAKGMHTYWLERFTSVL</sequence>
<comment type="caution">
    <text evidence="1">The sequence shown here is derived from an EMBL/GenBank/DDBJ whole genome shotgun (WGS) entry which is preliminary data.</text>
</comment>
<reference evidence="1" key="2">
    <citation type="journal article" date="2022" name="New Phytol.">
        <title>Evolutionary transition to the ectomycorrhizal habit in the genomes of a hyperdiverse lineage of mushroom-forming fungi.</title>
        <authorList>
            <person name="Looney B."/>
            <person name="Miyauchi S."/>
            <person name="Morin E."/>
            <person name="Drula E."/>
            <person name="Courty P.E."/>
            <person name="Kohler A."/>
            <person name="Kuo A."/>
            <person name="LaButti K."/>
            <person name="Pangilinan J."/>
            <person name="Lipzen A."/>
            <person name="Riley R."/>
            <person name="Andreopoulos W."/>
            <person name="He G."/>
            <person name="Johnson J."/>
            <person name="Nolan M."/>
            <person name="Tritt A."/>
            <person name="Barry K.W."/>
            <person name="Grigoriev I.V."/>
            <person name="Nagy L.G."/>
            <person name="Hibbett D."/>
            <person name="Henrissat B."/>
            <person name="Matheny P.B."/>
            <person name="Labbe J."/>
            <person name="Martin F.M."/>
        </authorList>
    </citation>
    <scope>NUCLEOTIDE SEQUENCE</scope>
    <source>
        <strain evidence="1">HHB10654</strain>
    </source>
</reference>
<gene>
    <name evidence="1" type="ORF">BV25DRAFT_1920478</name>
</gene>
<evidence type="ECO:0000313" key="2">
    <source>
        <dbReference type="Proteomes" id="UP000814140"/>
    </source>
</evidence>